<keyword evidence="2" id="KW-1185">Reference proteome</keyword>
<dbReference type="Proteomes" id="UP001176940">
    <property type="component" value="Unassembled WGS sequence"/>
</dbReference>
<proteinExistence type="predicted"/>
<reference evidence="1" key="1">
    <citation type="submission" date="2023-07" db="EMBL/GenBank/DDBJ databases">
        <authorList>
            <person name="Stuckert A."/>
        </authorList>
    </citation>
    <scope>NUCLEOTIDE SEQUENCE</scope>
</reference>
<dbReference type="EMBL" id="CAUEEQ010076666">
    <property type="protein sequence ID" value="CAJ0966753.1"/>
    <property type="molecule type" value="Genomic_DNA"/>
</dbReference>
<evidence type="ECO:0000313" key="2">
    <source>
        <dbReference type="Proteomes" id="UP001176940"/>
    </source>
</evidence>
<accession>A0ABN9MIZ2</accession>
<sequence>MEATENILIKQIDEAATQGEVIIMGGFNYPEIHWGMEICSSSKVFTQENSMADNMISDNKNSPLSVTCLTQQEDGNQGKHRVDPFVHTSLRVKSNLNPVQEYSESFEAFQKNVIRDIRNISNKRCSNFRNNLTNNERKALKQIQANKAITIRPADKGGSIVILNSVDYTKESLRLLGDQQTYSLLPRDPTNRYIQELKDLTKRGWEQGILNKQEFTFINTEHPRIPYFYYLPKIHKNQKPIPPGDLLYQV</sequence>
<comment type="caution">
    <text evidence="1">The sequence shown here is derived from an EMBL/GenBank/DDBJ whole genome shotgun (WGS) entry which is preliminary data.</text>
</comment>
<organism evidence="1 2">
    <name type="scientific">Ranitomeya imitator</name>
    <name type="common">mimic poison frog</name>
    <dbReference type="NCBI Taxonomy" id="111125"/>
    <lineage>
        <taxon>Eukaryota</taxon>
        <taxon>Metazoa</taxon>
        <taxon>Chordata</taxon>
        <taxon>Craniata</taxon>
        <taxon>Vertebrata</taxon>
        <taxon>Euteleostomi</taxon>
        <taxon>Amphibia</taxon>
        <taxon>Batrachia</taxon>
        <taxon>Anura</taxon>
        <taxon>Neobatrachia</taxon>
        <taxon>Hyloidea</taxon>
        <taxon>Dendrobatidae</taxon>
        <taxon>Dendrobatinae</taxon>
        <taxon>Ranitomeya</taxon>
    </lineage>
</organism>
<evidence type="ECO:0000313" key="1">
    <source>
        <dbReference type="EMBL" id="CAJ0966753.1"/>
    </source>
</evidence>
<gene>
    <name evidence="1" type="ORF">RIMI_LOCUS21608656</name>
</gene>
<name>A0ABN9MIZ2_9NEOB</name>
<protein>
    <submittedName>
        <fullName evidence="1">Uncharacterized protein</fullName>
    </submittedName>
</protein>